<dbReference type="EMBL" id="JACBYE010000006">
    <property type="protein sequence ID" value="NYS92684.1"/>
    <property type="molecule type" value="Genomic_DNA"/>
</dbReference>
<keyword evidence="2" id="KW-0812">Transmembrane</keyword>
<dbReference type="RefSeq" id="WP_179912497.1">
    <property type="nucleotide sequence ID" value="NZ_JACBYE010000006.1"/>
</dbReference>
<feature type="transmembrane region" description="Helical" evidence="2">
    <location>
        <begin position="102"/>
        <end position="122"/>
    </location>
</feature>
<feature type="transmembrane region" description="Helical" evidence="2">
    <location>
        <begin position="63"/>
        <end position="81"/>
    </location>
</feature>
<evidence type="ECO:0000313" key="4">
    <source>
        <dbReference type="Proteomes" id="UP000561011"/>
    </source>
</evidence>
<name>A0A853ESG7_9MICO</name>
<protein>
    <submittedName>
        <fullName evidence="3">Uncharacterized protein</fullName>
    </submittedName>
</protein>
<keyword evidence="4" id="KW-1185">Reference proteome</keyword>
<organism evidence="3 4">
    <name type="scientific">Sanguibacter inulinus</name>
    <dbReference type="NCBI Taxonomy" id="60922"/>
    <lineage>
        <taxon>Bacteria</taxon>
        <taxon>Bacillati</taxon>
        <taxon>Actinomycetota</taxon>
        <taxon>Actinomycetes</taxon>
        <taxon>Micrococcales</taxon>
        <taxon>Sanguibacteraceae</taxon>
        <taxon>Sanguibacter</taxon>
    </lineage>
</organism>
<feature type="compositionally biased region" description="Low complexity" evidence="1">
    <location>
        <begin position="261"/>
        <end position="273"/>
    </location>
</feature>
<comment type="caution">
    <text evidence="3">The sequence shown here is derived from an EMBL/GenBank/DDBJ whole genome shotgun (WGS) entry which is preliminary data.</text>
</comment>
<proteinExistence type="predicted"/>
<keyword evidence="2" id="KW-1133">Transmembrane helix</keyword>
<keyword evidence="2" id="KW-0472">Membrane</keyword>
<gene>
    <name evidence="3" type="ORF">HZZ10_03955</name>
</gene>
<sequence>MTRPGTQVLPRRWWALLLGAGVILLVLGAVMAVTYSLAFVQRGETPGGLSLPFVDAYPTTTDVLLPPFGAFLVGGCLTFIGELQRRGAIVRGYGNNIALFRPLGLVMHAFWIVVSLAVWVAIVPLTLSKASLDQAASPSLSNLDGGSDVVFLLGVYGGLVGAITGALVGSWVKKAWYLRTERRLGPPDPGTRSPGWWTFTYYWRADVWLVALGGLLLGVVPLPWFLGSTTAAVVTAGIGMVLAVAGLASSTQYRRSGMPLGTGSSLTGGETTEAGPDPTPTRRNRHRQP</sequence>
<feature type="transmembrane region" description="Helical" evidence="2">
    <location>
        <begin position="231"/>
        <end position="248"/>
    </location>
</feature>
<feature type="transmembrane region" description="Helical" evidence="2">
    <location>
        <begin position="207"/>
        <end position="225"/>
    </location>
</feature>
<dbReference type="AlphaFoldDB" id="A0A853ESG7"/>
<feature type="transmembrane region" description="Helical" evidence="2">
    <location>
        <begin position="12"/>
        <end position="38"/>
    </location>
</feature>
<feature type="transmembrane region" description="Helical" evidence="2">
    <location>
        <begin position="149"/>
        <end position="172"/>
    </location>
</feature>
<evidence type="ECO:0000313" key="3">
    <source>
        <dbReference type="EMBL" id="NYS92684.1"/>
    </source>
</evidence>
<dbReference type="Proteomes" id="UP000561011">
    <property type="component" value="Unassembled WGS sequence"/>
</dbReference>
<accession>A0A853ESG7</accession>
<feature type="region of interest" description="Disordered" evidence="1">
    <location>
        <begin position="258"/>
        <end position="289"/>
    </location>
</feature>
<evidence type="ECO:0000256" key="1">
    <source>
        <dbReference type="SAM" id="MobiDB-lite"/>
    </source>
</evidence>
<evidence type="ECO:0000256" key="2">
    <source>
        <dbReference type="SAM" id="Phobius"/>
    </source>
</evidence>
<reference evidence="3 4" key="1">
    <citation type="submission" date="2020-07" db="EMBL/GenBank/DDBJ databases">
        <title>MOT database genomes.</title>
        <authorList>
            <person name="Joseph S."/>
            <person name="Aduse-Opoku J."/>
            <person name="Hashim A."/>
            <person name="Wade W."/>
            <person name="Curtis M."/>
        </authorList>
    </citation>
    <scope>NUCLEOTIDE SEQUENCE [LARGE SCALE GENOMIC DNA]</scope>
    <source>
        <strain evidence="3 4">DSM 100099</strain>
    </source>
</reference>